<proteinExistence type="predicted"/>
<protein>
    <recommendedName>
        <fullName evidence="4">Outer membrane protein assembly factor BamE</fullName>
    </recommendedName>
</protein>
<organism evidence="2 3">
    <name type="scientific">Cytobacillus kochii</name>
    <dbReference type="NCBI Taxonomy" id="859143"/>
    <lineage>
        <taxon>Bacteria</taxon>
        <taxon>Bacillati</taxon>
        <taxon>Bacillota</taxon>
        <taxon>Bacilli</taxon>
        <taxon>Bacillales</taxon>
        <taxon>Bacillaceae</taxon>
        <taxon>Cytobacillus</taxon>
    </lineage>
</organism>
<feature type="transmembrane region" description="Helical" evidence="1">
    <location>
        <begin position="7"/>
        <end position="29"/>
    </location>
</feature>
<evidence type="ECO:0000313" key="3">
    <source>
        <dbReference type="Proteomes" id="UP000215137"/>
    </source>
</evidence>
<sequence length="186" mass="21873">MKFTQAVLPLLVIVTILYLMVNLLLLILFSLADANMDLHTVLYTILPSVLYFLCVWFAIKRLRPNRREKPKQLWLFSLALVLPIALISLLVFNGVHAKFNEMDWRNNPHKRVGMIDDLLNTYDLKNRHYNEVIEKLGTPTENTYFKSDNNIVYYLGNERSIISIDSEWLIITFKENRVAHYELKTD</sequence>
<keyword evidence="1" id="KW-0812">Transmembrane</keyword>
<evidence type="ECO:0000313" key="2">
    <source>
        <dbReference type="EMBL" id="ASV68161.1"/>
    </source>
</evidence>
<evidence type="ECO:0000256" key="1">
    <source>
        <dbReference type="SAM" id="Phobius"/>
    </source>
</evidence>
<dbReference type="KEGG" id="bko:CKF48_13020"/>
<keyword evidence="1" id="KW-0472">Membrane</keyword>
<evidence type="ECO:0008006" key="4">
    <source>
        <dbReference type="Google" id="ProtNLM"/>
    </source>
</evidence>
<dbReference type="AlphaFoldDB" id="A0A248TJ17"/>
<dbReference type="RefSeq" id="WP_095371731.1">
    <property type="nucleotide sequence ID" value="NZ_CP022983.1"/>
</dbReference>
<feature type="transmembrane region" description="Helical" evidence="1">
    <location>
        <begin position="71"/>
        <end position="92"/>
    </location>
</feature>
<dbReference type="OrthoDB" id="2858410at2"/>
<reference evidence="2 3" key="1">
    <citation type="submission" date="2017-08" db="EMBL/GenBank/DDBJ databases">
        <title>Complete Genome Sequence of Bacillus kochii Oregon-R-modENCODE STRAIN BDGP4, isolated from Drosophila melanogaster gut.</title>
        <authorList>
            <person name="Wan K.H."/>
            <person name="Yu C."/>
            <person name="Park S."/>
            <person name="Hammonds A.S."/>
            <person name="Booth B.W."/>
            <person name="Celniker S.E."/>
        </authorList>
    </citation>
    <scope>NUCLEOTIDE SEQUENCE [LARGE SCALE GENOMIC DNA]</scope>
    <source>
        <strain evidence="2 3">BDGP4</strain>
    </source>
</reference>
<feature type="transmembrane region" description="Helical" evidence="1">
    <location>
        <begin position="41"/>
        <end position="59"/>
    </location>
</feature>
<keyword evidence="3" id="KW-1185">Reference proteome</keyword>
<dbReference type="EMBL" id="CP022983">
    <property type="protein sequence ID" value="ASV68161.1"/>
    <property type="molecule type" value="Genomic_DNA"/>
</dbReference>
<name>A0A248TJ17_9BACI</name>
<accession>A0A248TJ17</accession>
<dbReference type="Proteomes" id="UP000215137">
    <property type="component" value="Chromosome"/>
</dbReference>
<keyword evidence="1" id="KW-1133">Transmembrane helix</keyword>
<gene>
    <name evidence="2" type="ORF">CKF48_13020</name>
</gene>